<evidence type="ECO:0000256" key="6">
    <source>
        <dbReference type="ARBA" id="ARBA00022989"/>
    </source>
</evidence>
<dbReference type="PROSITE" id="PS51371">
    <property type="entry name" value="CBS"/>
    <property type="match status" value="2"/>
</dbReference>
<dbReference type="CDD" id="cd04606">
    <property type="entry name" value="CBS_pair_Mg_transporter"/>
    <property type="match status" value="1"/>
</dbReference>
<evidence type="ECO:0000256" key="1">
    <source>
        <dbReference type="ARBA" id="ARBA00004141"/>
    </source>
</evidence>
<evidence type="ECO:0000256" key="4">
    <source>
        <dbReference type="ARBA" id="ARBA00022692"/>
    </source>
</evidence>
<keyword evidence="9" id="KW-0479">Metal-binding</keyword>
<feature type="transmembrane region" description="Helical" evidence="9">
    <location>
        <begin position="311"/>
        <end position="331"/>
    </location>
</feature>
<comment type="subcellular location">
    <subcellularLocation>
        <location evidence="9">Cell membrane</location>
        <topology evidence="9">Multi-pass membrane protein</topology>
    </subcellularLocation>
    <subcellularLocation>
        <location evidence="1">Membrane</location>
        <topology evidence="1">Multi-pass membrane protein</topology>
    </subcellularLocation>
</comment>
<dbReference type="NCBIfam" id="TIGR00400">
    <property type="entry name" value="mgtE"/>
    <property type="match status" value="1"/>
</dbReference>
<dbReference type="Pfam" id="PF01769">
    <property type="entry name" value="MgtE"/>
    <property type="match status" value="1"/>
</dbReference>
<keyword evidence="5 9" id="KW-0460">Magnesium</keyword>
<dbReference type="SUPFAM" id="SSF54631">
    <property type="entry name" value="CBS-domain pair"/>
    <property type="match status" value="1"/>
</dbReference>
<dbReference type="InterPro" id="IPR006668">
    <property type="entry name" value="Mg_transptr_MgtE_intracell_dom"/>
</dbReference>
<dbReference type="Pfam" id="PF00571">
    <property type="entry name" value="CBS"/>
    <property type="match status" value="1"/>
</dbReference>
<keyword evidence="7 9" id="KW-0472">Membrane</keyword>
<evidence type="ECO:0000256" key="7">
    <source>
        <dbReference type="ARBA" id="ARBA00023136"/>
    </source>
</evidence>
<dbReference type="InterPro" id="IPR006667">
    <property type="entry name" value="SLC41_membr_dom"/>
</dbReference>
<name>A0ABX8A911_9BRAD</name>
<dbReference type="Proteomes" id="UP000682843">
    <property type="component" value="Chromosome"/>
</dbReference>
<feature type="domain" description="CBS" evidence="10">
    <location>
        <begin position="229"/>
        <end position="285"/>
    </location>
</feature>
<proteinExistence type="inferred from homology"/>
<organism evidence="11 12">
    <name type="scientific">Tardiphaga alba</name>
    <dbReference type="NCBI Taxonomy" id="340268"/>
    <lineage>
        <taxon>Bacteria</taxon>
        <taxon>Pseudomonadati</taxon>
        <taxon>Pseudomonadota</taxon>
        <taxon>Alphaproteobacteria</taxon>
        <taxon>Hyphomicrobiales</taxon>
        <taxon>Nitrobacteraceae</taxon>
        <taxon>Tardiphaga</taxon>
    </lineage>
</organism>
<comment type="function">
    <text evidence="9">Acts as a magnesium transporter.</text>
</comment>
<dbReference type="SMART" id="SM00116">
    <property type="entry name" value="CBS"/>
    <property type="match status" value="2"/>
</dbReference>
<reference evidence="11 12" key="1">
    <citation type="submission" date="2019-02" db="EMBL/GenBank/DDBJ databases">
        <title>Emended description of the genus Rhodopseudomonas and description of Rhodopseudomonas albus sp. nov., a non-phototrophic, heavy-metal-tolerant bacterium isolated from garden soil.</title>
        <authorList>
            <person name="Bao Z."/>
            <person name="Cao W.W."/>
            <person name="Sato Y."/>
            <person name="Nishizawa T."/>
            <person name="Zhao J."/>
            <person name="Guo Y."/>
            <person name="Ohta H."/>
        </authorList>
    </citation>
    <scope>NUCLEOTIDE SEQUENCE [LARGE SCALE GENOMIC DNA]</scope>
    <source>
        <strain evidence="11 12">SK50-23</strain>
    </source>
</reference>
<evidence type="ECO:0000256" key="2">
    <source>
        <dbReference type="ARBA" id="ARBA00009749"/>
    </source>
</evidence>
<dbReference type="Gene3D" id="1.25.60.10">
    <property type="entry name" value="MgtE N-terminal domain-like"/>
    <property type="match status" value="1"/>
</dbReference>
<dbReference type="Gene3D" id="1.10.357.20">
    <property type="entry name" value="SLC41 divalent cation transporters, integral membrane domain"/>
    <property type="match status" value="1"/>
</dbReference>
<keyword evidence="4 9" id="KW-0812">Transmembrane</keyword>
<gene>
    <name evidence="11" type="primary">mgtE</name>
    <name evidence="11" type="ORF">RPMA_12090</name>
</gene>
<dbReference type="InterPro" id="IPR046342">
    <property type="entry name" value="CBS_dom_sf"/>
</dbReference>
<protein>
    <recommendedName>
        <fullName evidence="9">Magnesium transporter MgtE</fullName>
    </recommendedName>
</protein>
<dbReference type="InterPro" id="IPR038076">
    <property type="entry name" value="MgtE_N_sf"/>
</dbReference>
<keyword evidence="9" id="KW-1003">Cell membrane</keyword>
<keyword evidence="8" id="KW-0129">CBS domain</keyword>
<dbReference type="Pfam" id="PF03448">
    <property type="entry name" value="MgtE_N"/>
    <property type="match status" value="1"/>
</dbReference>
<evidence type="ECO:0000313" key="12">
    <source>
        <dbReference type="Proteomes" id="UP000682843"/>
    </source>
</evidence>
<accession>A0ABX8A911</accession>
<dbReference type="InterPro" id="IPR000644">
    <property type="entry name" value="CBS_dom"/>
</dbReference>
<evidence type="ECO:0000313" key="11">
    <source>
        <dbReference type="EMBL" id="QUS39491.1"/>
    </source>
</evidence>
<comment type="subunit">
    <text evidence="9">Homodimer.</text>
</comment>
<keyword evidence="6 9" id="KW-1133">Transmembrane helix</keyword>
<evidence type="ECO:0000256" key="5">
    <source>
        <dbReference type="ARBA" id="ARBA00022842"/>
    </source>
</evidence>
<comment type="caution">
    <text evidence="9">Lacks conserved residue(s) required for the propagation of feature annotation.</text>
</comment>
<sequence>MADDVERAMTDVADDASWLDRMPMRDTDGNVRPDFVEAISQAVQAANAGFLCEIVGELHEADLGDLVQALAPDDRIRLIELTKADFDFSALNEVDDAVREELLEELEPATVAEGVRELEADDAVELLEGVDEDVQDEILDKLPLSERVAIERSLTYPENSAGRRMQTDFIAVQPDWNVGQAIDYMRETPDLPDRFYEIYSVDSDQRWQGAVSLDTLLRARRPVPLADLIDEDRRRVSVLEDQEEVARMFGKYNLVAAPVVDPDNRLVGVITIDDVVDVIEEEADEDLKALGGVTSDEELSDNFLTIARARFLWLLINLATAFLASSVLGLFEGQLEQMVALAVLAPIVASQGGNAATQTMTVAVRALATRQLNPHNAVRIIIREAMVGLMNGIAFALITGIAAYLWFKTPGLGIVIALAMITNLVAGALGGILIPMALDRVKADPAVASGTFVTTVTDVVGFFAFLGIATLWFGLK</sequence>
<dbReference type="SMART" id="SM00924">
    <property type="entry name" value="MgtE_N"/>
    <property type="match status" value="1"/>
</dbReference>
<dbReference type="InterPro" id="IPR036739">
    <property type="entry name" value="SLC41_membr_dom_sf"/>
</dbReference>
<feature type="domain" description="CBS" evidence="10">
    <location>
        <begin position="165"/>
        <end position="228"/>
    </location>
</feature>
<dbReference type="EMBL" id="CP036498">
    <property type="protein sequence ID" value="QUS39491.1"/>
    <property type="molecule type" value="Genomic_DNA"/>
</dbReference>
<dbReference type="SUPFAM" id="SSF161093">
    <property type="entry name" value="MgtE membrane domain-like"/>
    <property type="match status" value="1"/>
</dbReference>
<evidence type="ECO:0000256" key="8">
    <source>
        <dbReference type="PROSITE-ProRule" id="PRU00703"/>
    </source>
</evidence>
<feature type="transmembrane region" description="Helical" evidence="9">
    <location>
        <begin position="385"/>
        <end position="407"/>
    </location>
</feature>
<feature type="transmembrane region" description="Helical" evidence="9">
    <location>
        <begin position="446"/>
        <end position="473"/>
    </location>
</feature>
<feature type="transmembrane region" description="Helical" evidence="9">
    <location>
        <begin position="413"/>
        <end position="434"/>
    </location>
</feature>
<dbReference type="PANTHER" id="PTHR43773:SF1">
    <property type="entry name" value="MAGNESIUM TRANSPORTER MGTE"/>
    <property type="match status" value="1"/>
</dbReference>
<keyword evidence="3 9" id="KW-0813">Transport</keyword>
<dbReference type="InterPro" id="IPR006669">
    <property type="entry name" value="MgtE_transporter"/>
</dbReference>
<evidence type="ECO:0000256" key="3">
    <source>
        <dbReference type="ARBA" id="ARBA00022448"/>
    </source>
</evidence>
<dbReference type="SUPFAM" id="SSF158791">
    <property type="entry name" value="MgtE N-terminal domain-like"/>
    <property type="match status" value="1"/>
</dbReference>
<dbReference type="RefSeq" id="WP_211913033.1">
    <property type="nucleotide sequence ID" value="NZ_CP036498.1"/>
</dbReference>
<comment type="similarity">
    <text evidence="2 9">Belongs to the SLC41A transporter family.</text>
</comment>
<evidence type="ECO:0000259" key="10">
    <source>
        <dbReference type="PROSITE" id="PS51371"/>
    </source>
</evidence>
<dbReference type="PANTHER" id="PTHR43773">
    <property type="entry name" value="MAGNESIUM TRANSPORTER MGTE"/>
    <property type="match status" value="1"/>
</dbReference>
<keyword evidence="12" id="KW-1185">Reference proteome</keyword>
<evidence type="ECO:0000256" key="9">
    <source>
        <dbReference type="RuleBase" id="RU362011"/>
    </source>
</evidence>
<dbReference type="Gene3D" id="3.10.580.10">
    <property type="entry name" value="CBS-domain"/>
    <property type="match status" value="1"/>
</dbReference>